<protein>
    <submittedName>
        <fullName evidence="2">Uncharacterized protein</fullName>
    </submittedName>
</protein>
<evidence type="ECO:0000313" key="2">
    <source>
        <dbReference type="EMBL" id="CAG6680849.1"/>
    </source>
</evidence>
<feature type="region of interest" description="Disordered" evidence="1">
    <location>
        <begin position="92"/>
        <end position="113"/>
    </location>
</feature>
<dbReference type="AlphaFoldDB" id="A0A8D8T737"/>
<reference evidence="2" key="1">
    <citation type="submission" date="2021-05" db="EMBL/GenBank/DDBJ databases">
        <authorList>
            <person name="Alioto T."/>
            <person name="Alioto T."/>
            <person name="Gomez Garrido J."/>
        </authorList>
    </citation>
    <scope>NUCLEOTIDE SEQUENCE</scope>
</reference>
<organism evidence="2">
    <name type="scientific">Cacopsylla melanoneura</name>
    <dbReference type="NCBI Taxonomy" id="428564"/>
    <lineage>
        <taxon>Eukaryota</taxon>
        <taxon>Metazoa</taxon>
        <taxon>Ecdysozoa</taxon>
        <taxon>Arthropoda</taxon>
        <taxon>Hexapoda</taxon>
        <taxon>Insecta</taxon>
        <taxon>Pterygota</taxon>
        <taxon>Neoptera</taxon>
        <taxon>Paraneoptera</taxon>
        <taxon>Hemiptera</taxon>
        <taxon>Sternorrhyncha</taxon>
        <taxon>Psylloidea</taxon>
        <taxon>Psyllidae</taxon>
        <taxon>Psyllinae</taxon>
        <taxon>Cacopsylla</taxon>
    </lineage>
</organism>
<accession>A0A8D8T737</accession>
<dbReference type="EMBL" id="HBUF01253422">
    <property type="protein sequence ID" value="CAG6680849.1"/>
    <property type="molecule type" value="Transcribed_RNA"/>
</dbReference>
<proteinExistence type="predicted"/>
<sequence length="113" mass="13089">MKHLQYLSRKENQRKMKVEVTRVLRSVRPRITVLPAVHPKMLPLKMKSLQQRHPKHRQGGTVHSVRVHNSLTLLTLRSSELAGMMDLKQKNRAIKSKSMKLKTEAKESPSGKY</sequence>
<feature type="compositionally biased region" description="Basic and acidic residues" evidence="1">
    <location>
        <begin position="101"/>
        <end position="113"/>
    </location>
</feature>
<evidence type="ECO:0000256" key="1">
    <source>
        <dbReference type="SAM" id="MobiDB-lite"/>
    </source>
</evidence>
<name>A0A8D8T737_9HEMI</name>